<dbReference type="Pfam" id="PF13520">
    <property type="entry name" value="AA_permease_2"/>
    <property type="match status" value="1"/>
</dbReference>
<gene>
    <name evidence="6" type="ORF">H8707_03115</name>
</gene>
<evidence type="ECO:0000313" key="6">
    <source>
        <dbReference type="EMBL" id="MBC8587233.1"/>
    </source>
</evidence>
<dbReference type="GO" id="GO:0015179">
    <property type="term" value="F:L-amino acid transmembrane transporter activity"/>
    <property type="evidence" value="ECO:0007669"/>
    <property type="project" value="TreeGrafter"/>
</dbReference>
<dbReference type="RefSeq" id="WP_262428703.1">
    <property type="nucleotide sequence ID" value="NZ_JACRTG010000008.1"/>
</dbReference>
<reference evidence="6" key="1">
    <citation type="submission" date="2020-08" db="EMBL/GenBank/DDBJ databases">
        <title>Genome public.</title>
        <authorList>
            <person name="Liu C."/>
            <person name="Sun Q."/>
        </authorList>
    </citation>
    <scope>NUCLEOTIDE SEQUENCE</scope>
    <source>
        <strain evidence="6">BX21</strain>
    </source>
</reference>
<feature type="transmembrane region" description="Helical" evidence="5">
    <location>
        <begin position="203"/>
        <end position="227"/>
    </location>
</feature>
<keyword evidence="3 5" id="KW-1133">Transmembrane helix</keyword>
<feature type="transmembrane region" description="Helical" evidence="5">
    <location>
        <begin position="45"/>
        <end position="71"/>
    </location>
</feature>
<evidence type="ECO:0000256" key="2">
    <source>
        <dbReference type="ARBA" id="ARBA00022692"/>
    </source>
</evidence>
<keyword evidence="7" id="KW-1185">Reference proteome</keyword>
<feature type="transmembrane region" description="Helical" evidence="5">
    <location>
        <begin position="406"/>
        <end position="425"/>
    </location>
</feature>
<organism evidence="6 7">
    <name type="scientific">Paratissierella segnis</name>
    <dbReference type="NCBI Taxonomy" id="2763679"/>
    <lineage>
        <taxon>Bacteria</taxon>
        <taxon>Bacillati</taxon>
        <taxon>Bacillota</taxon>
        <taxon>Tissierellia</taxon>
        <taxon>Tissierellales</taxon>
        <taxon>Tissierellaceae</taxon>
        <taxon>Paratissierella</taxon>
    </lineage>
</organism>
<evidence type="ECO:0000256" key="1">
    <source>
        <dbReference type="ARBA" id="ARBA00004141"/>
    </source>
</evidence>
<comment type="subcellular location">
    <subcellularLocation>
        <location evidence="1">Membrane</location>
        <topology evidence="1">Multi-pass membrane protein</topology>
    </subcellularLocation>
</comment>
<dbReference type="PANTHER" id="PTHR11785:SF512">
    <property type="entry name" value="SOBREMESA, ISOFORM B"/>
    <property type="match status" value="1"/>
</dbReference>
<dbReference type="EMBL" id="JACRTG010000008">
    <property type="protein sequence ID" value="MBC8587233.1"/>
    <property type="molecule type" value="Genomic_DNA"/>
</dbReference>
<evidence type="ECO:0000256" key="4">
    <source>
        <dbReference type="ARBA" id="ARBA00023136"/>
    </source>
</evidence>
<proteinExistence type="predicted"/>
<sequence length="453" mass="49267">MDKQLDNQLEKKYGLITAISMVVGIVIGSGVFFKAEAVLKATGGNVVIGIAAWIIVGLIMIICSYTFAIMASRYEKVNGVVDYAEVIVGSRYAYYVGWFMTTIYIPALTSVLAWVSARYTCVLLGWDITGGSAMTIACFYLVGSYALNALSPVLSGKFQVSSTIIKLIPLVLMAVIGLIVGLMNGMTVSNFTNLVDTSVTKGGGIFASVVAVAFAYEGWIIATSINAELKDSKKNLPKALVIGSLIVVLVYIFYYIGLTGVVSTEVLIESGETGVMLAFKNIFGNLGGTLIFVFVILSCIGTLNGLMLGCTRGMYSLAIRGNGPIPETFKQIDRATNMPTNSAVFGVLISAMWLLYFYGANLTDPWFGRFCFDSSELPIITLYALYIPIFIMMMRKEKDLSTFRRFIMPVLSIIGCLFMVVAAIFAHGKAVMYYLIIFAIIMGIGSFFNRNVK</sequence>
<feature type="transmembrane region" description="Helical" evidence="5">
    <location>
        <begin position="239"/>
        <end position="262"/>
    </location>
</feature>
<dbReference type="Proteomes" id="UP000601171">
    <property type="component" value="Unassembled WGS sequence"/>
</dbReference>
<protein>
    <submittedName>
        <fullName evidence="6">Amino acid permease</fullName>
    </submittedName>
</protein>
<dbReference type="Gene3D" id="1.20.1740.10">
    <property type="entry name" value="Amino acid/polyamine transporter I"/>
    <property type="match status" value="1"/>
</dbReference>
<keyword evidence="4 5" id="KW-0472">Membrane</keyword>
<feature type="transmembrane region" description="Helical" evidence="5">
    <location>
        <begin position="338"/>
        <end position="357"/>
    </location>
</feature>
<feature type="transmembrane region" description="Helical" evidence="5">
    <location>
        <begin position="431"/>
        <end position="448"/>
    </location>
</feature>
<feature type="transmembrane region" description="Helical" evidence="5">
    <location>
        <begin position="92"/>
        <end position="117"/>
    </location>
</feature>
<feature type="transmembrane region" description="Helical" evidence="5">
    <location>
        <begin position="123"/>
        <end position="143"/>
    </location>
</feature>
<evidence type="ECO:0000256" key="3">
    <source>
        <dbReference type="ARBA" id="ARBA00022989"/>
    </source>
</evidence>
<feature type="transmembrane region" description="Helical" evidence="5">
    <location>
        <begin position="164"/>
        <end position="183"/>
    </location>
</feature>
<dbReference type="AlphaFoldDB" id="A0A926IK13"/>
<name>A0A926IK13_9FIRM</name>
<keyword evidence="2 5" id="KW-0812">Transmembrane</keyword>
<feature type="transmembrane region" description="Helical" evidence="5">
    <location>
        <begin position="12"/>
        <end position="33"/>
    </location>
</feature>
<evidence type="ECO:0000256" key="5">
    <source>
        <dbReference type="SAM" id="Phobius"/>
    </source>
</evidence>
<feature type="transmembrane region" description="Helical" evidence="5">
    <location>
        <begin position="282"/>
        <end position="306"/>
    </location>
</feature>
<feature type="transmembrane region" description="Helical" evidence="5">
    <location>
        <begin position="377"/>
        <end position="394"/>
    </location>
</feature>
<dbReference type="PANTHER" id="PTHR11785">
    <property type="entry name" value="AMINO ACID TRANSPORTER"/>
    <property type="match status" value="1"/>
</dbReference>
<dbReference type="PIRSF" id="PIRSF006060">
    <property type="entry name" value="AA_transporter"/>
    <property type="match status" value="1"/>
</dbReference>
<dbReference type="InterPro" id="IPR002293">
    <property type="entry name" value="AA/rel_permease1"/>
</dbReference>
<comment type="caution">
    <text evidence="6">The sequence shown here is derived from an EMBL/GenBank/DDBJ whole genome shotgun (WGS) entry which is preliminary data.</text>
</comment>
<accession>A0A926IK13</accession>
<dbReference type="InterPro" id="IPR050598">
    <property type="entry name" value="AminoAcid_Transporter"/>
</dbReference>
<evidence type="ECO:0000313" key="7">
    <source>
        <dbReference type="Proteomes" id="UP000601171"/>
    </source>
</evidence>
<dbReference type="GO" id="GO:0016020">
    <property type="term" value="C:membrane"/>
    <property type="evidence" value="ECO:0007669"/>
    <property type="project" value="UniProtKB-SubCell"/>
</dbReference>